<reference evidence="1" key="1">
    <citation type="submission" date="2021-02" db="EMBL/GenBank/DDBJ databases">
        <authorList>
            <consortium name="DOE Joint Genome Institute"/>
            <person name="Ahrendt S."/>
            <person name="Looney B.P."/>
            <person name="Miyauchi S."/>
            <person name="Morin E."/>
            <person name="Drula E."/>
            <person name="Courty P.E."/>
            <person name="Chicoki N."/>
            <person name="Fauchery L."/>
            <person name="Kohler A."/>
            <person name="Kuo A."/>
            <person name="Labutti K."/>
            <person name="Pangilinan J."/>
            <person name="Lipzen A."/>
            <person name="Riley R."/>
            <person name="Andreopoulos W."/>
            <person name="He G."/>
            <person name="Johnson J."/>
            <person name="Barry K.W."/>
            <person name="Grigoriev I.V."/>
            <person name="Nagy L."/>
            <person name="Hibbett D."/>
            <person name="Henrissat B."/>
            <person name="Matheny P.B."/>
            <person name="Labbe J."/>
            <person name="Martin F."/>
        </authorList>
    </citation>
    <scope>NUCLEOTIDE SEQUENCE</scope>
    <source>
        <strain evidence="1">FP105234-sp</strain>
    </source>
</reference>
<name>A0ACB8R4V8_9AGAM</name>
<protein>
    <submittedName>
        <fullName evidence="1">Uncharacterized protein</fullName>
    </submittedName>
</protein>
<accession>A0ACB8R4V8</accession>
<evidence type="ECO:0000313" key="2">
    <source>
        <dbReference type="Proteomes" id="UP000814033"/>
    </source>
</evidence>
<proteinExistence type="predicted"/>
<evidence type="ECO:0000313" key="1">
    <source>
        <dbReference type="EMBL" id="KAI0039159.1"/>
    </source>
</evidence>
<comment type="caution">
    <text evidence="1">The sequence shown here is derived from an EMBL/GenBank/DDBJ whole genome shotgun (WGS) entry which is preliminary data.</text>
</comment>
<gene>
    <name evidence="1" type="ORF">FA95DRAFT_1612794</name>
</gene>
<organism evidence="1 2">
    <name type="scientific">Auriscalpium vulgare</name>
    <dbReference type="NCBI Taxonomy" id="40419"/>
    <lineage>
        <taxon>Eukaryota</taxon>
        <taxon>Fungi</taxon>
        <taxon>Dikarya</taxon>
        <taxon>Basidiomycota</taxon>
        <taxon>Agaricomycotina</taxon>
        <taxon>Agaricomycetes</taxon>
        <taxon>Russulales</taxon>
        <taxon>Auriscalpiaceae</taxon>
        <taxon>Auriscalpium</taxon>
    </lineage>
</organism>
<dbReference type="Proteomes" id="UP000814033">
    <property type="component" value="Unassembled WGS sequence"/>
</dbReference>
<dbReference type="EMBL" id="MU276347">
    <property type="protein sequence ID" value="KAI0039159.1"/>
    <property type="molecule type" value="Genomic_DNA"/>
</dbReference>
<keyword evidence="2" id="KW-1185">Reference proteome</keyword>
<reference evidence="1" key="2">
    <citation type="journal article" date="2022" name="New Phytol.">
        <title>Evolutionary transition to the ectomycorrhizal habit in the genomes of a hyperdiverse lineage of mushroom-forming fungi.</title>
        <authorList>
            <person name="Looney B."/>
            <person name="Miyauchi S."/>
            <person name="Morin E."/>
            <person name="Drula E."/>
            <person name="Courty P.E."/>
            <person name="Kohler A."/>
            <person name="Kuo A."/>
            <person name="LaButti K."/>
            <person name="Pangilinan J."/>
            <person name="Lipzen A."/>
            <person name="Riley R."/>
            <person name="Andreopoulos W."/>
            <person name="He G."/>
            <person name="Johnson J."/>
            <person name="Nolan M."/>
            <person name="Tritt A."/>
            <person name="Barry K.W."/>
            <person name="Grigoriev I.V."/>
            <person name="Nagy L.G."/>
            <person name="Hibbett D."/>
            <person name="Henrissat B."/>
            <person name="Matheny P.B."/>
            <person name="Labbe J."/>
            <person name="Martin F.M."/>
        </authorList>
    </citation>
    <scope>NUCLEOTIDE SEQUENCE</scope>
    <source>
        <strain evidence="1">FP105234-sp</strain>
    </source>
</reference>
<sequence>MIEKVGLLRKGNNDQIPFAYELYMSTTSSQKRRTSSSPSAPDTKSKVKSPKNRGYAEQLCSRFKQTLSRKEVRVHFVGVWDTVSSIGFARGKSLPETTTGMLHVCVFRHALALDERRIKFQPEFVNGGSGPRDEDYGKVDAKEVWFAGSHSDVGGGNISNLDLNQFGAALRWMSYESIIHGLRLAPFQGNQWQSFEPNLSLTWNWKILEVFFFKQLSYKTEDSTTIWPHLGRARQVKAGQMIHESVFEIIEQGDYMPFASLPDNGRWDRKTLECSNMLEGDAYASAAITLAQLKSATEKNQKMSPEHQNSLTTLASHWPRFAGHHA</sequence>